<dbReference type="InterPro" id="IPR021109">
    <property type="entry name" value="Peptidase_aspartic_dom_sf"/>
</dbReference>
<gene>
    <name evidence="2" type="ORF">CB5_LOCUS10753</name>
</gene>
<organism evidence="2">
    <name type="scientific">Ananas comosus var. bracteatus</name>
    <name type="common">red pineapple</name>
    <dbReference type="NCBI Taxonomy" id="296719"/>
    <lineage>
        <taxon>Eukaryota</taxon>
        <taxon>Viridiplantae</taxon>
        <taxon>Streptophyta</taxon>
        <taxon>Embryophyta</taxon>
        <taxon>Tracheophyta</taxon>
        <taxon>Spermatophyta</taxon>
        <taxon>Magnoliopsida</taxon>
        <taxon>Liliopsida</taxon>
        <taxon>Poales</taxon>
        <taxon>Bromeliaceae</taxon>
        <taxon>Bromelioideae</taxon>
        <taxon>Ananas</taxon>
    </lineage>
</organism>
<evidence type="ECO:0000313" key="2">
    <source>
        <dbReference type="EMBL" id="CAD1827542.1"/>
    </source>
</evidence>
<dbReference type="AlphaFoldDB" id="A0A6V7P9N1"/>
<proteinExistence type="predicted"/>
<dbReference type="SUPFAM" id="SSF50630">
    <property type="entry name" value="Acid proteases"/>
    <property type="match status" value="1"/>
</dbReference>
<feature type="region of interest" description="Disordered" evidence="1">
    <location>
        <begin position="29"/>
        <end position="52"/>
    </location>
</feature>
<sequence>MSWECPGGASPAPSSALVQYTPRQLAGLPPAISAGRSSAPRQPKASRAPSGQVFATQVEEQPIPVPDDVVAGIILIRGTRARALFDIGASHSCIAASFAPAHNIEVMHNEDYWSVNIPEHSFRVYDECLDCPVQIGDWIMPIDLLVLKQMWGFDVILGINWLSKYYTVIDCESKVITFREPNQEELVYRLVKVGASRRPCLRRERGK</sequence>
<reference evidence="2" key="1">
    <citation type="submission" date="2020-07" db="EMBL/GenBank/DDBJ databases">
        <authorList>
            <person name="Lin J."/>
        </authorList>
    </citation>
    <scope>NUCLEOTIDE SEQUENCE</scope>
</reference>
<dbReference type="Pfam" id="PF08284">
    <property type="entry name" value="RVP_2"/>
    <property type="match status" value="1"/>
</dbReference>
<dbReference type="EMBL" id="LR862146">
    <property type="protein sequence ID" value="CAD1827542.1"/>
    <property type="molecule type" value="Genomic_DNA"/>
</dbReference>
<protein>
    <submittedName>
        <fullName evidence="2">Uncharacterized protein</fullName>
    </submittedName>
</protein>
<name>A0A6V7P9N1_ANACO</name>
<dbReference type="CDD" id="cd00303">
    <property type="entry name" value="retropepsin_like"/>
    <property type="match status" value="1"/>
</dbReference>
<dbReference type="Gene3D" id="2.40.70.10">
    <property type="entry name" value="Acid Proteases"/>
    <property type="match status" value="1"/>
</dbReference>
<evidence type="ECO:0000256" key="1">
    <source>
        <dbReference type="SAM" id="MobiDB-lite"/>
    </source>
</evidence>
<accession>A0A6V7P9N1</accession>